<dbReference type="PROSITE" id="PS51186">
    <property type="entry name" value="GNAT"/>
    <property type="match status" value="1"/>
</dbReference>
<dbReference type="Pfam" id="PF08445">
    <property type="entry name" value="FR47"/>
    <property type="match status" value="1"/>
</dbReference>
<proteinExistence type="predicted"/>
<dbReference type="EMBL" id="JANARS010000005">
    <property type="protein sequence ID" value="MCP3422567.1"/>
    <property type="molecule type" value="Genomic_DNA"/>
</dbReference>
<reference evidence="2 3" key="1">
    <citation type="submission" date="2022-06" db="EMBL/GenBank/DDBJ databases">
        <authorList>
            <person name="So Y."/>
        </authorList>
    </citation>
    <scope>NUCLEOTIDE SEQUENCE [LARGE SCALE GENOMIC DNA]</scope>
    <source>
        <strain evidence="2 3">STR3</strain>
    </source>
</reference>
<dbReference type="Proteomes" id="UP001204524">
    <property type="component" value="Unassembled WGS sequence"/>
</dbReference>
<name>A0ABT1KXS8_9ACTN</name>
<gene>
    <name evidence="2" type="ORF">NCI01_12230</name>
</gene>
<dbReference type="InterPro" id="IPR000182">
    <property type="entry name" value="GNAT_dom"/>
</dbReference>
<feature type="domain" description="N-acetyltransferase" evidence="1">
    <location>
        <begin position="163"/>
        <end position="319"/>
    </location>
</feature>
<evidence type="ECO:0000259" key="1">
    <source>
        <dbReference type="PROSITE" id="PS51186"/>
    </source>
</evidence>
<evidence type="ECO:0000313" key="2">
    <source>
        <dbReference type="EMBL" id="MCP3422567.1"/>
    </source>
</evidence>
<dbReference type="SUPFAM" id="SSF55729">
    <property type="entry name" value="Acyl-CoA N-acyltransferases (Nat)"/>
    <property type="match status" value="1"/>
</dbReference>
<dbReference type="InterPro" id="IPR016181">
    <property type="entry name" value="Acyl_CoA_acyltransferase"/>
</dbReference>
<protein>
    <submittedName>
        <fullName evidence="2">GNAT family N-acetyltransferase</fullName>
    </submittedName>
</protein>
<dbReference type="InterPro" id="IPR013653">
    <property type="entry name" value="GCN5-like_dom"/>
</dbReference>
<dbReference type="RefSeq" id="WP_254181769.1">
    <property type="nucleotide sequence ID" value="NZ_JANARS010000005.1"/>
</dbReference>
<keyword evidence="3" id="KW-1185">Reference proteome</keyword>
<dbReference type="Gene3D" id="3.40.630.30">
    <property type="match status" value="1"/>
</dbReference>
<comment type="caution">
    <text evidence="2">The sequence shown here is derived from an EMBL/GenBank/DDBJ whole genome shotgun (WGS) entry which is preliminary data.</text>
</comment>
<organism evidence="2 3">
    <name type="scientific">Nocardioides pinisoli</name>
    <dbReference type="NCBI Taxonomy" id="2950279"/>
    <lineage>
        <taxon>Bacteria</taxon>
        <taxon>Bacillati</taxon>
        <taxon>Actinomycetota</taxon>
        <taxon>Actinomycetes</taxon>
        <taxon>Propionibacteriales</taxon>
        <taxon>Nocardioidaceae</taxon>
        <taxon>Nocardioides</taxon>
    </lineage>
</organism>
<sequence>MALPTDDAWTLDFHDAPQPFLDAAGALLAADPVLGSVIASVTQRAARELADGRDSWAEAGAPFERWWVVVRDGHGDVVSAAMRTAPFRPHPTFSMPMPDGAARALAAALHERGEHLGGANGALPGAEVLARATAELSGGELVVDKATRLWECTSVEVPPAPEGRLRRATEADAELVLAWFTAFHAEADEQAGREPDPTAGEHNTLDSVLVRIREGVEWLWELPDGTPAHLTGAGLPSYGVSRIGPVFTPKEFRGRGIASYVVGELTRRGLESGHRMCLFTDRANPTSNKVYAALGYEPTVDMAEHVVGLPDGDSSRGAEVNRLAGR</sequence>
<accession>A0ABT1KXS8</accession>
<evidence type="ECO:0000313" key="3">
    <source>
        <dbReference type="Proteomes" id="UP001204524"/>
    </source>
</evidence>